<dbReference type="PATRIC" id="fig|269796.9.peg.1445"/>
<dbReference type="eggNOG" id="ENOG502Z9H1">
    <property type="taxonomic scope" value="Bacteria"/>
</dbReference>
<dbReference type="RefSeq" id="WP_011389131.1">
    <property type="nucleotide sequence ID" value="NC_007643.1"/>
</dbReference>
<dbReference type="Proteomes" id="UP000001929">
    <property type="component" value="Chromosome"/>
</dbReference>
<name>Q2RUL7_RHORT</name>
<dbReference type="PhylomeDB" id="Q2RUL7"/>
<dbReference type="HOGENOM" id="CLU_368373_0_0_5"/>
<protein>
    <submittedName>
        <fullName evidence="1">Uncharacterized protein</fullName>
    </submittedName>
</protein>
<dbReference type="EnsemblBacteria" id="ABC22178">
    <property type="protein sequence ID" value="ABC22178"/>
    <property type="gene ID" value="Rru_A1377"/>
</dbReference>
<evidence type="ECO:0000313" key="2">
    <source>
        <dbReference type="Proteomes" id="UP000001929"/>
    </source>
</evidence>
<sequence length="726" mass="81619">MLIIPPHDRIDDITIYKDSDDPWMFYAIANIPRLRLGPDGKPVFTFLKYAEVDPGPDGKGVSGGYVQFDTAFGLTSDQAARVRGVLQERADKAARDQGLPNQPVRLGDPTWTEGSIALVTFQEGTGIVDKVMGGGTPSLLGDNIAVSALQLSEAGAQLFWAACQMPTMPIGIVMKMKFLARIPSIEMHVWLQSENFASYYEKIDRDEPFWGDDTVTQTRREDFRRTNSGDVNVVRWPDFSADPSSEKKFKDEIVEWGWSLLQDHFKAALADVIPPFTERGEIDGIEHVERSLIVSKVSDLDVYFKQDSIIPWSINPQATLQSALAAGGGRFPKEDFFKEIPLNDAFFKRLSVKVDCNASWSEGIIHSVVVTLRYADKIESFTFQKDEDTFFFRRLIDPALGRTYRYDAVIHFKASTRTLTIPETETDKAALVIPVSRLAGLAVTVLAGDIDWEKTVQQVQVALSYEDAANGVAERTTTLLLAADSKSQVWKEQILAAVTKPYRYTPTYVLKSGRTLARPTAQSTNDTLIINDVFGERINLTFVPAGSFTRMAGIFVEVDYQDAANDHRVKQTVQLLSEKDSPVVSIPRWDNGPTKFRYRFRVSYKDGRLQEVDWKDGDGSSSLAVGELFEETVEITIKADLLDWSLLRFVLCKLDYSDDAANYRVRDDFVFTPTQSADKLWSLNLKDRKKRAYSFQADYALKGQNTKKIDGPRTTEDEMIILEIPV</sequence>
<dbReference type="STRING" id="269796.Rru_A1377"/>
<reference evidence="1 2" key="1">
    <citation type="journal article" date="2011" name="Stand. Genomic Sci.">
        <title>Complete genome sequence of Rhodospirillum rubrum type strain (S1).</title>
        <authorList>
            <person name="Munk A.C."/>
            <person name="Copeland A."/>
            <person name="Lucas S."/>
            <person name="Lapidus A."/>
            <person name="Del Rio T.G."/>
            <person name="Barry K."/>
            <person name="Detter J.C."/>
            <person name="Hammon N."/>
            <person name="Israni S."/>
            <person name="Pitluck S."/>
            <person name="Brettin T."/>
            <person name="Bruce D."/>
            <person name="Han C."/>
            <person name="Tapia R."/>
            <person name="Gilna P."/>
            <person name="Schmutz J."/>
            <person name="Larimer F."/>
            <person name="Land M."/>
            <person name="Kyrpides N.C."/>
            <person name="Mavromatis K."/>
            <person name="Richardson P."/>
            <person name="Rohde M."/>
            <person name="Goker M."/>
            <person name="Klenk H.P."/>
            <person name="Zhang Y."/>
            <person name="Roberts G.P."/>
            <person name="Reslewic S."/>
            <person name="Schwartz D.C."/>
        </authorList>
    </citation>
    <scope>NUCLEOTIDE SEQUENCE [LARGE SCALE GENOMIC DNA]</scope>
    <source>
        <strain evidence="2">ATCC 11170 / ATH 1.1.1 / DSM 467 / LMG 4362 / NCIMB 8255 / S1</strain>
    </source>
</reference>
<accession>Q2RUL7</accession>
<gene>
    <name evidence="1" type="ordered locus">Rru_A1377</name>
</gene>
<organism evidence="1 2">
    <name type="scientific">Rhodospirillum rubrum (strain ATCC 11170 / ATH 1.1.1 / DSM 467 / LMG 4362 / NCIMB 8255 / S1)</name>
    <dbReference type="NCBI Taxonomy" id="269796"/>
    <lineage>
        <taxon>Bacteria</taxon>
        <taxon>Pseudomonadati</taxon>
        <taxon>Pseudomonadota</taxon>
        <taxon>Alphaproteobacteria</taxon>
        <taxon>Rhodospirillales</taxon>
        <taxon>Rhodospirillaceae</taxon>
        <taxon>Rhodospirillum</taxon>
    </lineage>
</organism>
<keyword evidence="2" id="KW-1185">Reference proteome</keyword>
<evidence type="ECO:0000313" key="1">
    <source>
        <dbReference type="EMBL" id="ABC22178.1"/>
    </source>
</evidence>
<dbReference type="EMBL" id="CP000230">
    <property type="protein sequence ID" value="ABC22178.1"/>
    <property type="molecule type" value="Genomic_DNA"/>
</dbReference>
<dbReference type="KEGG" id="rru:Rru_A1377"/>
<proteinExistence type="predicted"/>
<dbReference type="AlphaFoldDB" id="Q2RUL7"/>